<dbReference type="Proteomes" id="UP000799757">
    <property type="component" value="Unassembled WGS sequence"/>
</dbReference>
<keyword evidence="3" id="KW-1185">Reference proteome</keyword>
<protein>
    <submittedName>
        <fullName evidence="2">Uncharacterized protein</fullName>
    </submittedName>
</protein>
<name>A0A6A6XN24_9PLEO</name>
<feature type="non-terminal residue" evidence="2">
    <location>
        <position position="304"/>
    </location>
</feature>
<feature type="signal peptide" evidence="1">
    <location>
        <begin position="1"/>
        <end position="20"/>
    </location>
</feature>
<evidence type="ECO:0000313" key="3">
    <source>
        <dbReference type="Proteomes" id="UP000799757"/>
    </source>
</evidence>
<evidence type="ECO:0000313" key="2">
    <source>
        <dbReference type="EMBL" id="KAF2797946.1"/>
    </source>
</evidence>
<dbReference type="OrthoDB" id="3801604at2759"/>
<feature type="chain" id="PRO_5025572690" evidence="1">
    <location>
        <begin position="21"/>
        <end position="304"/>
    </location>
</feature>
<gene>
    <name evidence="2" type="ORF">K505DRAFT_226139</name>
</gene>
<dbReference type="EMBL" id="MU001795">
    <property type="protein sequence ID" value="KAF2797946.1"/>
    <property type="molecule type" value="Genomic_DNA"/>
</dbReference>
<feature type="non-terminal residue" evidence="2">
    <location>
        <position position="1"/>
    </location>
</feature>
<accession>A0A6A6XN24</accession>
<proteinExistence type="predicted"/>
<keyword evidence="1" id="KW-0732">Signal</keyword>
<evidence type="ECO:0000256" key="1">
    <source>
        <dbReference type="SAM" id="SignalP"/>
    </source>
</evidence>
<sequence>VNMMMKLTVAFLATLAAADAAQAHGRRHIRRADYGYGNGYGYGGASSSSSAVFPIGTGAPSSSAAPSSVVVDTPLPSSTALPVEGTTGVPSLTGGFHVPFPSGTGVSFPVTGAVNATGTAPGEYIVHVTTETLTYTVGVGSTAHPVTTEIVQTSTETIYKTIVITAPGPAPTGVDSEGSVVPVEGPSGTTVISSTSTTTKFITVYPTPSGVPVDSEGSVVAPVPTGPAGECAPPLTVTITAKETITVTAGQEVPVTTAAPEATTSAVIVEVPSSTLAVPYPLGNSTVVVPNGSTGFVTFTKPVG</sequence>
<reference evidence="2" key="1">
    <citation type="journal article" date="2020" name="Stud. Mycol.">
        <title>101 Dothideomycetes genomes: a test case for predicting lifestyles and emergence of pathogens.</title>
        <authorList>
            <person name="Haridas S."/>
            <person name="Albert R."/>
            <person name="Binder M."/>
            <person name="Bloem J."/>
            <person name="Labutti K."/>
            <person name="Salamov A."/>
            <person name="Andreopoulos B."/>
            <person name="Baker S."/>
            <person name="Barry K."/>
            <person name="Bills G."/>
            <person name="Bluhm B."/>
            <person name="Cannon C."/>
            <person name="Castanera R."/>
            <person name="Culley D."/>
            <person name="Daum C."/>
            <person name="Ezra D."/>
            <person name="Gonzalez J."/>
            <person name="Henrissat B."/>
            <person name="Kuo A."/>
            <person name="Liang C."/>
            <person name="Lipzen A."/>
            <person name="Lutzoni F."/>
            <person name="Magnuson J."/>
            <person name="Mondo S."/>
            <person name="Nolan M."/>
            <person name="Ohm R."/>
            <person name="Pangilinan J."/>
            <person name="Park H.-J."/>
            <person name="Ramirez L."/>
            <person name="Alfaro M."/>
            <person name="Sun H."/>
            <person name="Tritt A."/>
            <person name="Yoshinaga Y."/>
            <person name="Zwiers L.-H."/>
            <person name="Turgeon B."/>
            <person name="Goodwin S."/>
            <person name="Spatafora J."/>
            <person name="Crous P."/>
            <person name="Grigoriev I."/>
        </authorList>
    </citation>
    <scope>NUCLEOTIDE SEQUENCE</scope>
    <source>
        <strain evidence="2">CBS 109.77</strain>
    </source>
</reference>
<dbReference type="AlphaFoldDB" id="A0A6A6XN24"/>
<organism evidence="2 3">
    <name type="scientific">Melanomma pulvis-pyrius CBS 109.77</name>
    <dbReference type="NCBI Taxonomy" id="1314802"/>
    <lineage>
        <taxon>Eukaryota</taxon>
        <taxon>Fungi</taxon>
        <taxon>Dikarya</taxon>
        <taxon>Ascomycota</taxon>
        <taxon>Pezizomycotina</taxon>
        <taxon>Dothideomycetes</taxon>
        <taxon>Pleosporomycetidae</taxon>
        <taxon>Pleosporales</taxon>
        <taxon>Melanommataceae</taxon>
        <taxon>Melanomma</taxon>
    </lineage>
</organism>